<protein>
    <submittedName>
        <fullName evidence="1">Uncharacterized protein</fullName>
    </submittedName>
</protein>
<dbReference type="Proteomes" id="UP001201163">
    <property type="component" value="Unassembled WGS sequence"/>
</dbReference>
<comment type="caution">
    <text evidence="1">The sequence shown here is derived from an EMBL/GenBank/DDBJ whole genome shotgun (WGS) entry which is preliminary data.</text>
</comment>
<name>A0AAD4LAX3_9AGAM</name>
<sequence>MQVIQVATHYFGDGNKHPPLRSKVCGSASHSRDETLKARKTPDTLFGISYKGKHPFNLRHCTLSAPCSWVDVFSASNRAKPTDEAPHLTAAMQYYVNQSVVVGTMWAMTDRDGQDQAVPMSPSRMCGSGNSSVITCPVTCTLKLTSSLLHTVGPMN</sequence>
<gene>
    <name evidence="1" type="ORF">EDB92DRAFT_1499193</name>
</gene>
<keyword evidence="2" id="KW-1185">Reference proteome</keyword>
<organism evidence="1 2">
    <name type="scientific">Lactarius akahatsu</name>
    <dbReference type="NCBI Taxonomy" id="416441"/>
    <lineage>
        <taxon>Eukaryota</taxon>
        <taxon>Fungi</taxon>
        <taxon>Dikarya</taxon>
        <taxon>Basidiomycota</taxon>
        <taxon>Agaricomycotina</taxon>
        <taxon>Agaricomycetes</taxon>
        <taxon>Russulales</taxon>
        <taxon>Russulaceae</taxon>
        <taxon>Lactarius</taxon>
    </lineage>
</organism>
<reference evidence="1" key="1">
    <citation type="submission" date="2022-01" db="EMBL/GenBank/DDBJ databases">
        <title>Comparative genomics reveals a dynamic genome evolution in the ectomycorrhizal milk-cap (Lactarius) mushrooms.</title>
        <authorList>
            <consortium name="DOE Joint Genome Institute"/>
            <person name="Lebreton A."/>
            <person name="Tang N."/>
            <person name="Kuo A."/>
            <person name="LaButti K."/>
            <person name="Drula E."/>
            <person name="Barry K."/>
            <person name="Clum A."/>
            <person name="Lipzen A."/>
            <person name="Mousain D."/>
            <person name="Ng V."/>
            <person name="Wang R."/>
            <person name="Wang X."/>
            <person name="Dai Y."/>
            <person name="Henrissat B."/>
            <person name="Grigoriev I.V."/>
            <person name="Guerin-Laguette A."/>
            <person name="Yu F."/>
            <person name="Martin F.M."/>
        </authorList>
    </citation>
    <scope>NUCLEOTIDE SEQUENCE</scope>
    <source>
        <strain evidence="1">QP</strain>
    </source>
</reference>
<evidence type="ECO:0000313" key="2">
    <source>
        <dbReference type="Proteomes" id="UP001201163"/>
    </source>
</evidence>
<accession>A0AAD4LAX3</accession>
<proteinExistence type="predicted"/>
<dbReference type="EMBL" id="JAKELL010000078">
    <property type="protein sequence ID" value="KAH8984260.1"/>
    <property type="molecule type" value="Genomic_DNA"/>
</dbReference>
<evidence type="ECO:0000313" key="1">
    <source>
        <dbReference type="EMBL" id="KAH8984260.1"/>
    </source>
</evidence>
<dbReference type="AlphaFoldDB" id="A0AAD4LAX3"/>